<evidence type="ECO:0000313" key="12">
    <source>
        <dbReference type="EMBL" id="PJF37231.1"/>
    </source>
</evidence>
<sequence length="345" mass="39666">MHKPTSRTPNPTFSVVAPVYNEAEGLPEFYRRVRDVMESLGEPWELILVNDGSRDHSLEVMRQLSASDPHVRVIDFARNFGHQIAVTAGMDYARGEAVIIIDSDLQDPPETIPALVAKWREGYEVVYAVRNKRPGETWFKLFTAKLFYRIIYRITDVHIPLDTGDFRLMDRRVVNAMTNMREHNRFIRGMTSWVGFRQTGVYYDRDVRKYGSTNYPLRKMLKLAWDAVTGFSFFPLRLAIYAAFILFLLSVLAIPVVAILRLATGQQLFEGQATAITVVLLLGSAQFFFFFVLGQYVARIYDEVRGRPLYIVADTFGYDEEEGKQPRHRVMMTERPDQPESAAQS</sequence>
<dbReference type="InterPro" id="IPR050256">
    <property type="entry name" value="Glycosyltransferase_2"/>
</dbReference>
<evidence type="ECO:0000256" key="1">
    <source>
        <dbReference type="ARBA" id="ARBA00004651"/>
    </source>
</evidence>
<dbReference type="FunFam" id="3.90.550.10:FF:000079">
    <property type="entry name" value="Probable glycosyl transferase"/>
    <property type="match status" value="1"/>
</dbReference>
<comment type="caution">
    <text evidence="12">The sequence shown here is derived from an EMBL/GenBank/DDBJ whole genome shotgun (WGS) entry which is preliminary data.</text>
</comment>
<dbReference type="EMBL" id="PGTM01000009">
    <property type="protein sequence ID" value="PJF37231.1"/>
    <property type="molecule type" value="Genomic_DNA"/>
</dbReference>
<evidence type="ECO:0000256" key="7">
    <source>
        <dbReference type="ARBA" id="ARBA00023136"/>
    </source>
</evidence>
<dbReference type="AlphaFoldDB" id="A0A2M8PI78"/>
<dbReference type="InterPro" id="IPR029044">
    <property type="entry name" value="Nucleotide-diphossugar_trans"/>
</dbReference>
<reference evidence="12 13" key="1">
    <citation type="submission" date="2017-11" db="EMBL/GenBank/DDBJ databases">
        <title>Evolution of Phototrophy in the Chloroflexi Phylum Driven by Horizontal Gene Transfer.</title>
        <authorList>
            <person name="Ward L.M."/>
            <person name="Hemp J."/>
            <person name="Shih P.M."/>
            <person name="Mcglynn S.E."/>
            <person name="Fischer W."/>
        </authorList>
    </citation>
    <scope>NUCLEOTIDE SEQUENCE [LARGE SCALE GENOMIC DNA]</scope>
    <source>
        <strain evidence="12">JP3_13</strain>
    </source>
</reference>
<proteinExistence type="inferred from homology"/>
<feature type="transmembrane region" description="Helical" evidence="10">
    <location>
        <begin position="238"/>
        <end position="263"/>
    </location>
</feature>
<gene>
    <name evidence="12" type="ORF">CUN49_01330</name>
</gene>
<keyword evidence="2" id="KW-1003">Cell membrane</keyword>
<keyword evidence="7 10" id="KW-0472">Membrane</keyword>
<dbReference type="GO" id="GO:0016757">
    <property type="term" value="F:glycosyltransferase activity"/>
    <property type="evidence" value="ECO:0007669"/>
    <property type="project" value="UniProtKB-KW"/>
</dbReference>
<keyword evidence="4 12" id="KW-0808">Transferase</keyword>
<evidence type="ECO:0000256" key="5">
    <source>
        <dbReference type="ARBA" id="ARBA00022692"/>
    </source>
</evidence>
<evidence type="ECO:0000256" key="3">
    <source>
        <dbReference type="ARBA" id="ARBA00022676"/>
    </source>
</evidence>
<dbReference type="PANTHER" id="PTHR48090:SF1">
    <property type="entry name" value="PROPHAGE BACTOPRENOL GLUCOSYL TRANSFERASE HOMOLOG"/>
    <property type="match status" value="1"/>
</dbReference>
<evidence type="ECO:0000256" key="6">
    <source>
        <dbReference type="ARBA" id="ARBA00022989"/>
    </source>
</evidence>
<keyword evidence="5 10" id="KW-0812">Transmembrane</keyword>
<dbReference type="InterPro" id="IPR001173">
    <property type="entry name" value="Glyco_trans_2-like"/>
</dbReference>
<comment type="similarity">
    <text evidence="8">Belongs to the glycosyltransferase 2 family. GtrB subfamily.</text>
</comment>
<evidence type="ECO:0000256" key="8">
    <source>
        <dbReference type="ARBA" id="ARBA00038152"/>
    </source>
</evidence>
<dbReference type="CDD" id="cd04187">
    <property type="entry name" value="DPM1_like_bac"/>
    <property type="match status" value="1"/>
</dbReference>
<keyword evidence="3" id="KW-0328">Glycosyltransferase</keyword>
<protein>
    <submittedName>
        <fullName evidence="12">Glycosyltransferase</fullName>
    </submittedName>
</protein>
<name>A0A2M8PI78_9CHLR</name>
<dbReference type="GO" id="GO:0005886">
    <property type="term" value="C:plasma membrane"/>
    <property type="evidence" value="ECO:0007669"/>
    <property type="project" value="UniProtKB-SubCell"/>
</dbReference>
<feature type="region of interest" description="Disordered" evidence="9">
    <location>
        <begin position="323"/>
        <end position="345"/>
    </location>
</feature>
<dbReference type="Pfam" id="PF00535">
    <property type="entry name" value="Glycos_transf_2"/>
    <property type="match status" value="1"/>
</dbReference>
<evidence type="ECO:0000256" key="2">
    <source>
        <dbReference type="ARBA" id="ARBA00022475"/>
    </source>
</evidence>
<dbReference type="SUPFAM" id="SSF53448">
    <property type="entry name" value="Nucleotide-diphospho-sugar transferases"/>
    <property type="match status" value="1"/>
</dbReference>
<evidence type="ECO:0000313" key="13">
    <source>
        <dbReference type="Proteomes" id="UP000229681"/>
    </source>
</evidence>
<evidence type="ECO:0000256" key="4">
    <source>
        <dbReference type="ARBA" id="ARBA00022679"/>
    </source>
</evidence>
<evidence type="ECO:0000256" key="10">
    <source>
        <dbReference type="SAM" id="Phobius"/>
    </source>
</evidence>
<organism evidence="12 13">
    <name type="scientific">Candidatus Thermofonsia Clade 1 bacterium</name>
    <dbReference type="NCBI Taxonomy" id="2364210"/>
    <lineage>
        <taxon>Bacteria</taxon>
        <taxon>Bacillati</taxon>
        <taxon>Chloroflexota</taxon>
        <taxon>Candidatus Thermofontia</taxon>
        <taxon>Candidatus Thermofonsia Clade 1</taxon>
    </lineage>
</organism>
<evidence type="ECO:0000259" key="11">
    <source>
        <dbReference type="Pfam" id="PF00535"/>
    </source>
</evidence>
<feature type="transmembrane region" description="Helical" evidence="10">
    <location>
        <begin position="275"/>
        <end position="298"/>
    </location>
</feature>
<dbReference type="Gene3D" id="3.90.550.10">
    <property type="entry name" value="Spore Coat Polysaccharide Biosynthesis Protein SpsA, Chain A"/>
    <property type="match status" value="1"/>
</dbReference>
<dbReference type="PANTHER" id="PTHR48090">
    <property type="entry name" value="UNDECAPRENYL-PHOSPHATE 4-DEOXY-4-FORMAMIDO-L-ARABINOSE TRANSFERASE-RELATED"/>
    <property type="match status" value="1"/>
</dbReference>
<keyword evidence="6 10" id="KW-1133">Transmembrane helix</keyword>
<comment type="subcellular location">
    <subcellularLocation>
        <location evidence="1">Cell membrane</location>
        <topology evidence="1">Multi-pass membrane protein</topology>
    </subcellularLocation>
</comment>
<dbReference type="Proteomes" id="UP000229681">
    <property type="component" value="Unassembled WGS sequence"/>
</dbReference>
<evidence type="ECO:0000256" key="9">
    <source>
        <dbReference type="SAM" id="MobiDB-lite"/>
    </source>
</evidence>
<feature type="domain" description="Glycosyltransferase 2-like" evidence="11">
    <location>
        <begin position="14"/>
        <end position="175"/>
    </location>
</feature>
<accession>A0A2M8PI78</accession>